<sequence length="906" mass="97533">MDNNVKIFELPDRYIPGAIAVEHDCLWLLNRSAISYTNTRGRKIRHGEIYRERVHGRGYGSMPLPETPEGREESHPQAIALQTNDDNALSYVWVSDYGAGYVYCLDPEDLGSAEKNLTFDLGEKSRPTGIAWDNWRKFIWVADEAGRLVAIDTNPLGILDELTVSRPGSKIIQVAVVEEGVWFTEAGTGKVCFHCMDQMEEITELALTPENPVSSSPFGLATCDGRLWITEYRRRELWVIDDITIATVAPEEMKPRKVASFDKGYWPTDIIVDAAGYLWVNLDGGGNTFSTVVQFTDTGDFVKRYDLGRNNHPLGGIAYDVIWDKIWISDAEPNHRYLALTPIDQIKPARNGNVRIATSPKAGAALQGELFPEFTVAVTENEKPVERHITLTVEPSDKALFRDSSNQSCLTVKTDATTGKAVVKTLQVKAGAAKGEIAVKATTRGFSPKQVETIFTGTIGEISITASSKAGKAVPGELFHEFSITVTGDGKPLAGRDVTLSIEPSSKASFEGNKSSITVPTGKDGTVIVNMLRAAMDATAGDTFTIEATTIGFEEPVTIFTGTVGEISITAVPKTGRAAPGELFDAFTVITMGAERPVERQVTLSIEPSGKASFEGNKNSITVQTGKDGKADITTLRAAADAIKDDTITITARAGHKDPGPVYIGVIGDRHIANITGITPIKDEEETVAFGTDFKNLEAQVEGAGSAHAEVVFRIDAGAEHAAFRQGQAGATEYTTQAGSDGIARAGLYALEKAGDVTVSVYPKTLGAAAKKTFKIRHIVPLPDKIQASEAMGIYVGQPSHYFPLKVLAGSTPVPNVVVQVIVRSVGSEAQGVHFGEKGKPDDPTVKEVRLRTDRNGQAAIGAGAEYFITSPKPGHVDIRFAVIQPAGATKAAWDITANVEREMVV</sequence>
<evidence type="ECO:0000313" key="1">
    <source>
        <dbReference type="EMBL" id="MFD2312027.1"/>
    </source>
</evidence>
<protein>
    <recommendedName>
        <fullName evidence="3">Big-1 domain-containing protein</fullName>
    </recommendedName>
</protein>
<proteinExistence type="predicted"/>
<name>A0ABW5EFS6_9GAMM</name>
<dbReference type="InterPro" id="IPR011042">
    <property type="entry name" value="6-blade_b-propeller_TolB-like"/>
</dbReference>
<organism evidence="1 2">
    <name type="scientific">Microbulbifer halophilus</name>
    <dbReference type="NCBI Taxonomy" id="453963"/>
    <lineage>
        <taxon>Bacteria</taxon>
        <taxon>Pseudomonadati</taxon>
        <taxon>Pseudomonadota</taxon>
        <taxon>Gammaproteobacteria</taxon>
        <taxon>Cellvibrionales</taxon>
        <taxon>Microbulbiferaceae</taxon>
        <taxon>Microbulbifer</taxon>
    </lineage>
</organism>
<evidence type="ECO:0000313" key="2">
    <source>
        <dbReference type="Proteomes" id="UP001597425"/>
    </source>
</evidence>
<reference evidence="2" key="1">
    <citation type="journal article" date="2019" name="Int. J. Syst. Evol. Microbiol.">
        <title>The Global Catalogue of Microorganisms (GCM) 10K type strain sequencing project: providing services to taxonomists for standard genome sequencing and annotation.</title>
        <authorList>
            <consortium name="The Broad Institute Genomics Platform"/>
            <consortium name="The Broad Institute Genome Sequencing Center for Infectious Disease"/>
            <person name="Wu L."/>
            <person name="Ma J."/>
        </authorList>
    </citation>
    <scope>NUCLEOTIDE SEQUENCE [LARGE SCALE GENOMIC DNA]</scope>
    <source>
        <strain evidence="2">KCTC 12848</strain>
    </source>
</reference>
<dbReference type="EMBL" id="JBHUJD010000027">
    <property type="protein sequence ID" value="MFD2312027.1"/>
    <property type="molecule type" value="Genomic_DNA"/>
</dbReference>
<accession>A0ABW5EFS6</accession>
<keyword evidence="2" id="KW-1185">Reference proteome</keyword>
<dbReference type="Proteomes" id="UP001597425">
    <property type="component" value="Unassembled WGS sequence"/>
</dbReference>
<comment type="caution">
    <text evidence="1">The sequence shown here is derived from an EMBL/GenBank/DDBJ whole genome shotgun (WGS) entry which is preliminary data.</text>
</comment>
<gene>
    <name evidence="1" type="ORF">ACFSKX_16490</name>
</gene>
<dbReference type="SUPFAM" id="SSF75011">
    <property type="entry name" value="3-carboxy-cis,cis-mucoante lactonizing enzyme"/>
    <property type="match status" value="1"/>
</dbReference>
<dbReference type="RefSeq" id="WP_265722575.1">
    <property type="nucleotide sequence ID" value="NZ_JAPIVK010000025.1"/>
</dbReference>
<evidence type="ECO:0008006" key="3">
    <source>
        <dbReference type="Google" id="ProtNLM"/>
    </source>
</evidence>
<dbReference type="Gene3D" id="2.120.10.30">
    <property type="entry name" value="TolB, C-terminal domain"/>
    <property type="match status" value="1"/>
</dbReference>